<feature type="short sequence motif" description="'HIGH' region" evidence="11">
    <location>
        <begin position="131"/>
        <end position="141"/>
    </location>
</feature>
<dbReference type="SUPFAM" id="SSF52374">
    <property type="entry name" value="Nucleotidylyl transferase"/>
    <property type="match status" value="1"/>
</dbReference>
<comment type="catalytic activity">
    <reaction evidence="10 11">
        <text>tRNA(Arg) + L-arginine + ATP = L-arginyl-tRNA(Arg) + AMP + diphosphate</text>
        <dbReference type="Rhea" id="RHEA:20301"/>
        <dbReference type="Rhea" id="RHEA-COMP:9658"/>
        <dbReference type="Rhea" id="RHEA-COMP:9673"/>
        <dbReference type="ChEBI" id="CHEBI:30616"/>
        <dbReference type="ChEBI" id="CHEBI:32682"/>
        <dbReference type="ChEBI" id="CHEBI:33019"/>
        <dbReference type="ChEBI" id="CHEBI:78442"/>
        <dbReference type="ChEBI" id="CHEBI:78513"/>
        <dbReference type="ChEBI" id="CHEBI:456215"/>
        <dbReference type="EC" id="6.1.1.19"/>
    </reaction>
</comment>
<evidence type="ECO:0000256" key="2">
    <source>
        <dbReference type="ARBA" id="ARBA00005594"/>
    </source>
</evidence>
<dbReference type="SMART" id="SM01016">
    <property type="entry name" value="Arg_tRNA_synt_N"/>
    <property type="match status" value="1"/>
</dbReference>
<evidence type="ECO:0000256" key="9">
    <source>
        <dbReference type="ARBA" id="ARBA00023146"/>
    </source>
</evidence>
<dbReference type="Gene3D" id="3.30.1360.70">
    <property type="entry name" value="Arginyl tRNA synthetase N-terminal domain"/>
    <property type="match status" value="1"/>
</dbReference>
<dbReference type="Gene3D" id="1.10.730.10">
    <property type="entry name" value="Isoleucyl-tRNA Synthetase, Domain 1"/>
    <property type="match status" value="1"/>
</dbReference>
<comment type="subunit">
    <text evidence="3 11">Monomer.</text>
</comment>
<dbReference type="Proteomes" id="UP000253975">
    <property type="component" value="Unassembled WGS sequence"/>
</dbReference>
<dbReference type="InterPro" id="IPR035684">
    <property type="entry name" value="ArgRS_core"/>
</dbReference>
<evidence type="ECO:0000256" key="11">
    <source>
        <dbReference type="HAMAP-Rule" id="MF_00123"/>
    </source>
</evidence>
<dbReference type="Pfam" id="PF03485">
    <property type="entry name" value="Arg_tRNA_synt_N"/>
    <property type="match status" value="1"/>
</dbReference>
<dbReference type="EMBL" id="PPTO01000002">
    <property type="protein sequence ID" value="RDB60570.1"/>
    <property type="molecule type" value="Genomic_DNA"/>
</dbReference>
<dbReference type="FunFam" id="3.40.50.620:FF:000062">
    <property type="entry name" value="Arginine--tRNA ligase"/>
    <property type="match status" value="1"/>
</dbReference>
<accession>A0A369LMJ6</accession>
<evidence type="ECO:0000256" key="7">
    <source>
        <dbReference type="ARBA" id="ARBA00022840"/>
    </source>
</evidence>
<dbReference type="InterPro" id="IPR009080">
    <property type="entry name" value="tRNAsynth_Ia_anticodon-bd"/>
</dbReference>
<keyword evidence="4 11" id="KW-0963">Cytoplasm</keyword>
<dbReference type="GO" id="GO:0004814">
    <property type="term" value="F:arginine-tRNA ligase activity"/>
    <property type="evidence" value="ECO:0007669"/>
    <property type="project" value="UniProtKB-UniRule"/>
</dbReference>
<protein>
    <recommendedName>
        <fullName evidence="11">Arginine--tRNA ligase</fullName>
        <ecNumber evidence="11">6.1.1.19</ecNumber>
    </recommendedName>
    <alternativeName>
        <fullName evidence="11">Arginyl-tRNA synthetase</fullName>
        <shortName evidence="11">ArgRS</shortName>
    </alternativeName>
</protein>
<dbReference type="InterPro" id="IPR001412">
    <property type="entry name" value="aa-tRNA-synth_I_CS"/>
</dbReference>
<evidence type="ECO:0000256" key="1">
    <source>
        <dbReference type="ARBA" id="ARBA00004496"/>
    </source>
</evidence>
<dbReference type="SUPFAM" id="SSF47323">
    <property type="entry name" value="Anticodon-binding domain of a subclass of class I aminoacyl-tRNA synthetases"/>
    <property type="match status" value="1"/>
</dbReference>
<dbReference type="HAMAP" id="MF_00123">
    <property type="entry name" value="Arg_tRNA_synth"/>
    <property type="match status" value="1"/>
</dbReference>
<evidence type="ECO:0000259" key="14">
    <source>
        <dbReference type="SMART" id="SM01016"/>
    </source>
</evidence>
<dbReference type="InterPro" id="IPR014729">
    <property type="entry name" value="Rossmann-like_a/b/a_fold"/>
</dbReference>
<keyword evidence="6 11" id="KW-0547">Nucleotide-binding</keyword>
<dbReference type="CDD" id="cd00671">
    <property type="entry name" value="ArgRS_core"/>
    <property type="match status" value="1"/>
</dbReference>
<dbReference type="InterPro" id="IPR005148">
    <property type="entry name" value="Arg-tRNA-synth_N"/>
</dbReference>
<dbReference type="AlphaFoldDB" id="A0A369LMJ6"/>
<comment type="caution">
    <text evidence="15">The sequence shown here is derived from an EMBL/GenBank/DDBJ whole genome shotgun (WGS) entry which is preliminary data.</text>
</comment>
<sequence length="574" mass="64701">MQPREELTQLLTKAFEAARESGALPIENIPEIALERPRDEGHGDWACTAALRCAKEAKKNPREIAQAIVDGIPANDLIENIEIAGPGFINFRLKNVAMQDVVSQVREQGADYGKGTQPEGKRKVNIEYISANPTGPMHVGHGRWAALGSATANLMRHAGYEVFEEFYINDHGVQMDKFGLSIAARYLQQLGHEDAAVPEGGYNGLYVNDIAKEIIDRDGNKWEDADEHERMVEFREFGYAYIMKMFHDITDRFGNHFERWQSEREMYLPSDEFDGKSPFEYCIGNLKDKGDIYEKDGAVWFKSSEYGDEKDRVVRKADGDYTYFASDVAYHYWKKERGFDILIDIWGADHHGYIARVAAVLAAMGFPGALEVMLGQLVNLFRDGKPVRMSKRTGEMITFEELIDEVGIDATRYYMLSRSTEQPIDFDIDVAKKQDSSNPVYYVQYAHARICKLLRDEAGHSGEDNLDMAAVASEAIPADVDLSVLTAPEELALMRKMSEFGDLIALAARDRAPFRLTHYAQDLASLFHQFYTNCKILKVDDEGLKKARLALCDAVRVVLEQTLGILGISAPQRM</sequence>
<dbReference type="GO" id="GO:0006420">
    <property type="term" value="P:arginyl-tRNA aminoacylation"/>
    <property type="evidence" value="ECO:0007669"/>
    <property type="project" value="UniProtKB-UniRule"/>
</dbReference>
<evidence type="ECO:0000256" key="10">
    <source>
        <dbReference type="ARBA" id="ARBA00049339"/>
    </source>
</evidence>
<organism evidence="15 16">
    <name type="scientific">Slackia isoflavoniconvertens</name>
    <dbReference type="NCBI Taxonomy" id="572010"/>
    <lineage>
        <taxon>Bacteria</taxon>
        <taxon>Bacillati</taxon>
        <taxon>Actinomycetota</taxon>
        <taxon>Coriobacteriia</taxon>
        <taxon>Eggerthellales</taxon>
        <taxon>Eggerthellaceae</taxon>
        <taxon>Slackia</taxon>
    </lineage>
</organism>
<evidence type="ECO:0000256" key="3">
    <source>
        <dbReference type="ARBA" id="ARBA00011245"/>
    </source>
</evidence>
<keyword evidence="5 11" id="KW-0436">Ligase</keyword>
<gene>
    <name evidence="11" type="primary">argS</name>
    <name evidence="15" type="ORF">C1881_01375</name>
</gene>
<dbReference type="Pfam" id="PF05746">
    <property type="entry name" value="DALR_1"/>
    <property type="match status" value="1"/>
</dbReference>
<dbReference type="PANTHER" id="PTHR11956">
    <property type="entry name" value="ARGINYL-TRNA SYNTHETASE"/>
    <property type="match status" value="1"/>
</dbReference>
<feature type="domain" description="Arginyl tRNA synthetase N-terminal" evidence="14">
    <location>
        <begin position="5"/>
        <end position="93"/>
    </location>
</feature>
<keyword evidence="7 11" id="KW-0067">ATP-binding</keyword>
<feature type="domain" description="DALR anticodon binding" evidence="13">
    <location>
        <begin position="443"/>
        <end position="574"/>
    </location>
</feature>
<comment type="subcellular location">
    <subcellularLocation>
        <location evidence="1 11">Cytoplasm</location>
    </subcellularLocation>
</comment>
<dbReference type="CDD" id="cd07956">
    <property type="entry name" value="Anticodon_Ia_Arg"/>
    <property type="match status" value="1"/>
</dbReference>
<evidence type="ECO:0000313" key="16">
    <source>
        <dbReference type="Proteomes" id="UP000253975"/>
    </source>
</evidence>
<dbReference type="RefSeq" id="WP_114614755.1">
    <property type="nucleotide sequence ID" value="NZ_PPTO01000002.1"/>
</dbReference>
<keyword evidence="9 11" id="KW-0030">Aminoacyl-tRNA synthetase</keyword>
<dbReference type="InterPro" id="IPR036695">
    <property type="entry name" value="Arg-tRNA-synth_N_sf"/>
</dbReference>
<dbReference type="SUPFAM" id="SSF55190">
    <property type="entry name" value="Arginyl-tRNA synthetase (ArgRS), N-terminal 'additional' domain"/>
    <property type="match status" value="1"/>
</dbReference>
<evidence type="ECO:0000256" key="8">
    <source>
        <dbReference type="ARBA" id="ARBA00022917"/>
    </source>
</evidence>
<dbReference type="FunFam" id="1.10.730.10:FF:000008">
    <property type="entry name" value="Arginine--tRNA ligase"/>
    <property type="match status" value="1"/>
</dbReference>
<evidence type="ECO:0000256" key="12">
    <source>
        <dbReference type="RuleBase" id="RU363038"/>
    </source>
</evidence>
<dbReference type="InterPro" id="IPR001278">
    <property type="entry name" value="Arg-tRNA-ligase"/>
</dbReference>
<dbReference type="Gene3D" id="3.40.50.620">
    <property type="entry name" value="HUPs"/>
    <property type="match status" value="1"/>
</dbReference>
<dbReference type="InterPro" id="IPR008909">
    <property type="entry name" value="DALR_anticod-bd"/>
</dbReference>
<evidence type="ECO:0000256" key="4">
    <source>
        <dbReference type="ARBA" id="ARBA00022490"/>
    </source>
</evidence>
<comment type="similarity">
    <text evidence="2 11 12">Belongs to the class-I aminoacyl-tRNA synthetase family.</text>
</comment>
<dbReference type="PANTHER" id="PTHR11956:SF5">
    <property type="entry name" value="ARGININE--TRNA LIGASE, CYTOPLASMIC"/>
    <property type="match status" value="1"/>
</dbReference>
<proteinExistence type="inferred from homology"/>
<dbReference type="Pfam" id="PF00750">
    <property type="entry name" value="tRNA-synt_1d"/>
    <property type="match status" value="1"/>
</dbReference>
<dbReference type="GO" id="GO:0005524">
    <property type="term" value="F:ATP binding"/>
    <property type="evidence" value="ECO:0007669"/>
    <property type="project" value="UniProtKB-UniRule"/>
</dbReference>
<evidence type="ECO:0000256" key="5">
    <source>
        <dbReference type="ARBA" id="ARBA00022598"/>
    </source>
</evidence>
<dbReference type="EC" id="6.1.1.19" evidence="11"/>
<dbReference type="PRINTS" id="PR01038">
    <property type="entry name" value="TRNASYNTHARG"/>
</dbReference>
<dbReference type="SMART" id="SM00836">
    <property type="entry name" value="DALR_1"/>
    <property type="match status" value="1"/>
</dbReference>
<reference evidence="15 16" key="1">
    <citation type="journal article" date="2018" name="Elife">
        <title>Discovery and characterization of a prevalent human gut bacterial enzyme sufficient for the inactivation of a family of plant toxins.</title>
        <authorList>
            <person name="Koppel N."/>
            <person name="Bisanz J.E."/>
            <person name="Pandelia M.E."/>
            <person name="Turnbaugh P.J."/>
            <person name="Balskus E.P."/>
        </authorList>
    </citation>
    <scope>NUCLEOTIDE SEQUENCE [LARGE SCALE GENOMIC DNA]</scope>
    <source>
        <strain evidence="15 16">OB21 GAM31</strain>
    </source>
</reference>
<evidence type="ECO:0000256" key="6">
    <source>
        <dbReference type="ARBA" id="ARBA00022741"/>
    </source>
</evidence>
<name>A0A369LMJ6_9ACTN</name>
<keyword evidence="8 11" id="KW-0648">Protein biosynthesis</keyword>
<dbReference type="FunFam" id="3.30.1360.70:FF:000003">
    <property type="entry name" value="Arginine--tRNA ligase"/>
    <property type="match status" value="1"/>
</dbReference>
<evidence type="ECO:0000259" key="13">
    <source>
        <dbReference type="SMART" id="SM00836"/>
    </source>
</evidence>
<evidence type="ECO:0000313" key="15">
    <source>
        <dbReference type="EMBL" id="RDB60570.1"/>
    </source>
</evidence>
<dbReference type="NCBIfam" id="TIGR00456">
    <property type="entry name" value="argS"/>
    <property type="match status" value="1"/>
</dbReference>
<dbReference type="PROSITE" id="PS00178">
    <property type="entry name" value="AA_TRNA_LIGASE_I"/>
    <property type="match status" value="1"/>
</dbReference>
<dbReference type="GO" id="GO:0005737">
    <property type="term" value="C:cytoplasm"/>
    <property type="evidence" value="ECO:0007669"/>
    <property type="project" value="UniProtKB-SubCell"/>
</dbReference>